<evidence type="ECO:0000256" key="5">
    <source>
        <dbReference type="ARBA" id="ARBA00022847"/>
    </source>
</evidence>
<feature type="transmembrane region" description="Helical" evidence="15">
    <location>
        <begin position="165"/>
        <end position="184"/>
    </location>
</feature>
<evidence type="ECO:0000256" key="4">
    <source>
        <dbReference type="ARBA" id="ARBA00022692"/>
    </source>
</evidence>
<feature type="transmembrane region" description="Helical" evidence="15">
    <location>
        <begin position="381"/>
        <end position="400"/>
    </location>
</feature>
<keyword evidence="4 15" id="KW-0812">Transmembrane</keyword>
<feature type="transmembrane region" description="Helical" evidence="15">
    <location>
        <begin position="191"/>
        <end position="209"/>
    </location>
</feature>
<evidence type="ECO:0000256" key="6">
    <source>
        <dbReference type="ARBA" id="ARBA00022979"/>
    </source>
</evidence>
<evidence type="ECO:0000256" key="10">
    <source>
        <dbReference type="ARBA" id="ARBA00023136"/>
    </source>
</evidence>
<dbReference type="Proteomes" id="UP000515161">
    <property type="component" value="Unplaced"/>
</dbReference>
<feature type="transmembrane region" description="Helical" evidence="15">
    <location>
        <begin position="239"/>
        <end position="256"/>
    </location>
</feature>
<feature type="transmembrane region" description="Helical" evidence="15">
    <location>
        <begin position="126"/>
        <end position="153"/>
    </location>
</feature>
<dbReference type="PANTHER" id="PTHR45897">
    <property type="entry name" value="HIGH-AFFINITY CHOLINE TRANSPORTER 1"/>
    <property type="match status" value="1"/>
</dbReference>
<keyword evidence="12" id="KW-0739">Sodium transport</keyword>
<dbReference type="GO" id="GO:0005886">
    <property type="term" value="C:plasma membrane"/>
    <property type="evidence" value="ECO:0007669"/>
    <property type="project" value="TreeGrafter"/>
</dbReference>
<dbReference type="GO" id="GO:0008292">
    <property type="term" value="P:acetylcholine biosynthetic process"/>
    <property type="evidence" value="ECO:0007669"/>
    <property type="project" value="TreeGrafter"/>
</dbReference>
<protein>
    <submittedName>
        <fullName evidence="17">High affinity choline transporter 1-like</fullName>
    </submittedName>
</protein>
<feature type="compositionally biased region" description="Basic and acidic residues" evidence="14">
    <location>
        <begin position="534"/>
        <end position="544"/>
    </location>
</feature>
<dbReference type="RefSeq" id="XP_034067749.1">
    <property type="nucleotide sequence ID" value="XM_034211858.1"/>
</dbReference>
<dbReference type="InterPro" id="IPR052244">
    <property type="entry name" value="Choline_transporter"/>
</dbReference>
<evidence type="ECO:0000256" key="11">
    <source>
        <dbReference type="ARBA" id="ARBA00023180"/>
    </source>
</evidence>
<evidence type="ECO:0000256" key="3">
    <source>
        <dbReference type="ARBA" id="ARBA00022448"/>
    </source>
</evidence>
<reference evidence="17" key="1">
    <citation type="submission" date="2025-08" db="UniProtKB">
        <authorList>
            <consortium name="RefSeq"/>
        </authorList>
    </citation>
    <scope>IDENTIFICATION</scope>
</reference>
<keyword evidence="3" id="KW-0813">Transport</keyword>
<evidence type="ECO:0000256" key="14">
    <source>
        <dbReference type="SAM" id="MobiDB-lite"/>
    </source>
</evidence>
<feature type="transmembrane region" description="Helical" evidence="15">
    <location>
        <begin position="333"/>
        <end position="361"/>
    </location>
</feature>
<evidence type="ECO:0000256" key="15">
    <source>
        <dbReference type="SAM" id="Phobius"/>
    </source>
</evidence>
<keyword evidence="8" id="KW-0915">Sodium</keyword>
<dbReference type="Gene3D" id="1.20.1730.10">
    <property type="entry name" value="Sodium/glucose cotransporter"/>
    <property type="match status" value="1"/>
</dbReference>
<evidence type="ECO:0000256" key="8">
    <source>
        <dbReference type="ARBA" id="ARBA00023053"/>
    </source>
</evidence>
<evidence type="ECO:0000256" key="13">
    <source>
        <dbReference type="RuleBase" id="RU362091"/>
    </source>
</evidence>
<evidence type="ECO:0000256" key="1">
    <source>
        <dbReference type="ARBA" id="ARBA00004141"/>
    </source>
</evidence>
<dbReference type="InterPro" id="IPR038377">
    <property type="entry name" value="Na/Glc_symporter_sf"/>
</dbReference>
<accession>A0A6P8TU37</accession>
<evidence type="ECO:0000313" key="16">
    <source>
        <dbReference type="Proteomes" id="UP000515161"/>
    </source>
</evidence>
<keyword evidence="5" id="KW-0769">Symport</keyword>
<dbReference type="GO" id="GO:0005307">
    <property type="term" value="F:choline:sodium symporter activity"/>
    <property type="evidence" value="ECO:0007669"/>
    <property type="project" value="TreeGrafter"/>
</dbReference>
<comment type="subcellular location">
    <subcellularLocation>
        <location evidence="1">Membrane</location>
        <topology evidence="1">Multi-pass membrane protein</topology>
    </subcellularLocation>
</comment>
<feature type="transmembrane region" description="Helical" evidence="15">
    <location>
        <begin position="480"/>
        <end position="503"/>
    </location>
</feature>
<organism evidence="16 17">
    <name type="scientific">Gymnodraco acuticeps</name>
    <name type="common">Antarctic dragonfish</name>
    <dbReference type="NCBI Taxonomy" id="8218"/>
    <lineage>
        <taxon>Eukaryota</taxon>
        <taxon>Metazoa</taxon>
        <taxon>Chordata</taxon>
        <taxon>Craniata</taxon>
        <taxon>Vertebrata</taxon>
        <taxon>Euteleostomi</taxon>
        <taxon>Actinopterygii</taxon>
        <taxon>Neopterygii</taxon>
        <taxon>Teleostei</taxon>
        <taxon>Neoteleostei</taxon>
        <taxon>Acanthomorphata</taxon>
        <taxon>Eupercaria</taxon>
        <taxon>Perciformes</taxon>
        <taxon>Notothenioidei</taxon>
        <taxon>Bathydraconidae</taxon>
        <taxon>Gymnodraco</taxon>
    </lineage>
</organism>
<dbReference type="AlphaFoldDB" id="A0A6P8TU37"/>
<evidence type="ECO:0000256" key="9">
    <source>
        <dbReference type="ARBA" id="ARBA00023065"/>
    </source>
</evidence>
<keyword evidence="6" id="KW-0530">Neurotransmitter biosynthesis</keyword>
<dbReference type="PROSITE" id="PS50283">
    <property type="entry name" value="NA_SOLUT_SYMP_3"/>
    <property type="match status" value="1"/>
</dbReference>
<keyword evidence="16" id="KW-1185">Reference proteome</keyword>
<feature type="transmembrane region" description="Helical" evidence="15">
    <location>
        <begin position="277"/>
        <end position="298"/>
    </location>
</feature>
<feature type="region of interest" description="Disordered" evidence="14">
    <location>
        <begin position="526"/>
        <end position="556"/>
    </location>
</feature>
<keyword evidence="10 15" id="KW-0472">Membrane</keyword>
<dbReference type="Pfam" id="PF00474">
    <property type="entry name" value="SSF"/>
    <property type="match status" value="1"/>
</dbReference>
<keyword evidence="9" id="KW-0406">Ion transport</keyword>
<dbReference type="OrthoDB" id="546820at2759"/>
<dbReference type="PANTHER" id="PTHR45897:SF5">
    <property type="entry name" value="HIGH AFFINITY CHOLINE TRANSPORTER 1"/>
    <property type="match status" value="1"/>
</dbReference>
<feature type="transmembrane region" description="Helical" evidence="15">
    <location>
        <begin position="406"/>
        <end position="431"/>
    </location>
</feature>
<feature type="transmembrane region" description="Helical" evidence="15">
    <location>
        <begin position="438"/>
        <end position="460"/>
    </location>
</feature>
<keyword evidence="7 15" id="KW-1133">Transmembrane helix</keyword>
<evidence type="ECO:0000256" key="12">
    <source>
        <dbReference type="ARBA" id="ARBA00023201"/>
    </source>
</evidence>
<evidence type="ECO:0000256" key="2">
    <source>
        <dbReference type="ARBA" id="ARBA00006434"/>
    </source>
</evidence>
<evidence type="ECO:0000313" key="17">
    <source>
        <dbReference type="RefSeq" id="XP_034067749.1"/>
    </source>
</evidence>
<proteinExistence type="inferred from homology"/>
<name>A0A6P8TU37_GYMAC</name>
<dbReference type="KEGG" id="gacu:117543511"/>
<sequence length="556" mass="60682">MSLNIAGLVVMVLFYLLVLGTGIWASMKSNRLKKSSQADITDVTLLGNRGISLVVGIFTMTATFVGGGFIVGLTEAVYTPTMGLTWAVIPVTAALSFIIGGLFFAKPMRDKQYVTMMDPFQIKYGNVISGLLTITLLISDIIWVAGTLIGLGATMSAVLDLDYNVCIWISAAVAIIYTLLGGLYSVAYTDIIQLTLIFFSLWLCVPFILMSPHSTDITKTAFNFTYQAPWIGSVDKDRAWRWIDNFLLLAFGNLGYQSFHQRTLSAASSTTARITCFIAAPLIFVLGIPSLLIGAVAASTDWNSTLYGSPSPYERGEAGLILPIALQHLTPNYISIIGIGAIAAAVMSSTDSALLSAASIFSSNIYKNILRTKASGRELQWVIRATVVLVGLAGTALTFLNNSIMVLWILGSSITYIFMFPQLTCVLFFNISNGYGSIIGLLVGLLLRVLSGEPSFGLPIVLHFPGSTLENGIYVQRSPVQTICMLSNMFATLLFSYLFSLLFDKGLIPDRWDVFKVKTHKPQKKRMLSMNDTTKTDKEEKSQDDTELMLTTNLQD</sequence>
<feature type="transmembrane region" description="Helical" evidence="15">
    <location>
        <begin position="46"/>
        <end position="71"/>
    </location>
</feature>
<comment type="similarity">
    <text evidence="2 13">Belongs to the sodium:solute symporter (SSF) (TC 2.A.21) family.</text>
</comment>
<feature type="transmembrane region" description="Helical" evidence="15">
    <location>
        <begin position="83"/>
        <end position="105"/>
    </location>
</feature>
<evidence type="ECO:0000256" key="7">
    <source>
        <dbReference type="ARBA" id="ARBA00022989"/>
    </source>
</evidence>
<dbReference type="InParanoid" id="A0A6P8TU37"/>
<keyword evidence="11" id="KW-0325">Glycoprotein</keyword>
<dbReference type="GeneID" id="117543511"/>
<gene>
    <name evidence="17" type="primary">LOC117543511</name>
</gene>
<dbReference type="CDD" id="cd11474">
    <property type="entry name" value="SLC5sbd_CHT"/>
    <property type="match status" value="1"/>
</dbReference>
<dbReference type="InterPro" id="IPR001734">
    <property type="entry name" value="Na/solute_symporter"/>
</dbReference>
<feature type="transmembrane region" description="Helical" evidence="15">
    <location>
        <begin position="6"/>
        <end position="25"/>
    </location>
</feature>